<keyword evidence="3 8" id="KW-0547">Nucleotide-binding</keyword>
<dbReference type="CDD" id="cd02020">
    <property type="entry name" value="CMPK"/>
    <property type="match status" value="1"/>
</dbReference>
<keyword evidence="11" id="KW-1185">Reference proteome</keyword>
<reference evidence="10 11" key="1">
    <citation type="submission" date="2019-02" db="EMBL/GenBank/DDBJ databases">
        <title>Deep-cultivation of Planctomycetes and their phenomic and genomic characterization uncovers novel biology.</title>
        <authorList>
            <person name="Wiegand S."/>
            <person name="Jogler M."/>
            <person name="Boedeker C."/>
            <person name="Pinto D."/>
            <person name="Vollmers J."/>
            <person name="Rivas-Marin E."/>
            <person name="Kohn T."/>
            <person name="Peeters S.H."/>
            <person name="Heuer A."/>
            <person name="Rast P."/>
            <person name="Oberbeckmann S."/>
            <person name="Bunk B."/>
            <person name="Jeske O."/>
            <person name="Meyerdierks A."/>
            <person name="Storesund J.E."/>
            <person name="Kallscheuer N."/>
            <person name="Luecker S."/>
            <person name="Lage O.M."/>
            <person name="Pohl T."/>
            <person name="Merkel B.J."/>
            <person name="Hornburger P."/>
            <person name="Mueller R.-W."/>
            <person name="Bruemmer F."/>
            <person name="Labrenz M."/>
            <person name="Spormann A.M."/>
            <person name="Op den Camp H."/>
            <person name="Overmann J."/>
            <person name="Amann R."/>
            <person name="Jetten M.S.M."/>
            <person name="Mascher T."/>
            <person name="Medema M.H."/>
            <person name="Devos D.P."/>
            <person name="Kaster A.-K."/>
            <person name="Ovreas L."/>
            <person name="Rohde M."/>
            <person name="Galperin M.Y."/>
            <person name="Jogler C."/>
        </authorList>
    </citation>
    <scope>NUCLEOTIDE SEQUENCE [LARGE SCALE GENOMIC DNA]</scope>
    <source>
        <strain evidence="10 11">HG66A1</strain>
    </source>
</reference>
<gene>
    <name evidence="8 10" type="primary">cmk</name>
    <name evidence="10" type="ORF">HG66A1_27720</name>
</gene>
<dbReference type="PANTHER" id="PTHR21299:SF2">
    <property type="entry name" value="CYTIDYLATE KINASE"/>
    <property type="match status" value="1"/>
</dbReference>
<keyword evidence="5 8" id="KW-0067">ATP-binding</keyword>
<dbReference type="PANTHER" id="PTHR21299">
    <property type="entry name" value="CYTIDYLATE KINASE/PANTOATE-BETA-ALANINE LIGASE"/>
    <property type="match status" value="1"/>
</dbReference>
<dbReference type="InterPro" id="IPR011994">
    <property type="entry name" value="Cytidylate_kinase_dom"/>
</dbReference>
<dbReference type="Pfam" id="PF02224">
    <property type="entry name" value="Cytidylate_kin"/>
    <property type="match status" value="1"/>
</dbReference>
<dbReference type="EC" id="2.7.4.25" evidence="8"/>
<comment type="catalytic activity">
    <reaction evidence="7 8">
        <text>CMP + ATP = CDP + ADP</text>
        <dbReference type="Rhea" id="RHEA:11600"/>
        <dbReference type="ChEBI" id="CHEBI:30616"/>
        <dbReference type="ChEBI" id="CHEBI:58069"/>
        <dbReference type="ChEBI" id="CHEBI:60377"/>
        <dbReference type="ChEBI" id="CHEBI:456216"/>
        <dbReference type="EC" id="2.7.4.25"/>
    </reaction>
</comment>
<dbReference type="RefSeq" id="WP_145184553.1">
    <property type="nucleotide sequence ID" value="NZ_CP036266.1"/>
</dbReference>
<proteinExistence type="inferred from homology"/>
<evidence type="ECO:0000313" key="11">
    <source>
        <dbReference type="Proteomes" id="UP000320421"/>
    </source>
</evidence>
<dbReference type="OrthoDB" id="9807434at2"/>
<keyword evidence="4 8" id="KW-0418">Kinase</keyword>
<evidence type="ECO:0000256" key="8">
    <source>
        <dbReference type="HAMAP-Rule" id="MF_00238"/>
    </source>
</evidence>
<dbReference type="Gene3D" id="3.40.50.300">
    <property type="entry name" value="P-loop containing nucleotide triphosphate hydrolases"/>
    <property type="match status" value="1"/>
</dbReference>
<dbReference type="InterPro" id="IPR027417">
    <property type="entry name" value="P-loop_NTPase"/>
</dbReference>
<comment type="similarity">
    <text evidence="1 8">Belongs to the cytidylate kinase family. Type 1 subfamily.</text>
</comment>
<dbReference type="NCBIfam" id="TIGR00017">
    <property type="entry name" value="cmk"/>
    <property type="match status" value="1"/>
</dbReference>
<organism evidence="10 11">
    <name type="scientific">Gimesia chilikensis</name>
    <dbReference type="NCBI Taxonomy" id="2605989"/>
    <lineage>
        <taxon>Bacteria</taxon>
        <taxon>Pseudomonadati</taxon>
        <taxon>Planctomycetota</taxon>
        <taxon>Planctomycetia</taxon>
        <taxon>Planctomycetales</taxon>
        <taxon>Planctomycetaceae</taxon>
        <taxon>Gimesia</taxon>
    </lineage>
</organism>
<evidence type="ECO:0000256" key="2">
    <source>
        <dbReference type="ARBA" id="ARBA00022679"/>
    </source>
</evidence>
<dbReference type="EMBL" id="CP036266">
    <property type="protein sequence ID" value="QDT20980.1"/>
    <property type="molecule type" value="Genomic_DNA"/>
</dbReference>
<evidence type="ECO:0000256" key="3">
    <source>
        <dbReference type="ARBA" id="ARBA00022741"/>
    </source>
</evidence>
<dbReference type="GO" id="GO:0015949">
    <property type="term" value="P:nucleobase-containing small molecule interconversion"/>
    <property type="evidence" value="ECO:0007669"/>
    <property type="project" value="TreeGrafter"/>
</dbReference>
<evidence type="ECO:0000259" key="9">
    <source>
        <dbReference type="Pfam" id="PF02224"/>
    </source>
</evidence>
<dbReference type="AlphaFoldDB" id="A0A517PNM6"/>
<sequence length="220" mass="24167">MIVTIDGPAGSGKSTAARGLSQRLGFEFLDTGAMYRCVALAVLNQGIDPADSKSVGDVSQQIRITFADAHVILNGEDVTQAIRTAEVSETASKVAQYPVVREALVDLQRQAAEGVNIVSEGRDQGTVVFPDALCKFFLIADPEERARRRFDEMQGQDQEITREEILQQIHQRDQRDESRTVAPLKPADDAVEINTSQLSIEEVLDQLEQTVRKRQAASAD</sequence>
<accession>A0A517PNM6</accession>
<feature type="domain" description="Cytidylate kinase" evidence="9">
    <location>
        <begin position="3"/>
        <end position="212"/>
    </location>
</feature>
<evidence type="ECO:0000313" key="10">
    <source>
        <dbReference type="EMBL" id="QDT20980.1"/>
    </source>
</evidence>
<dbReference type="GO" id="GO:0036430">
    <property type="term" value="F:CMP kinase activity"/>
    <property type="evidence" value="ECO:0007669"/>
    <property type="project" value="RHEA"/>
</dbReference>
<feature type="binding site" evidence="8">
    <location>
        <begin position="7"/>
        <end position="15"/>
    </location>
    <ligand>
        <name>ATP</name>
        <dbReference type="ChEBI" id="CHEBI:30616"/>
    </ligand>
</feature>
<dbReference type="HAMAP" id="MF_00238">
    <property type="entry name" value="Cytidyl_kinase_type1"/>
    <property type="match status" value="1"/>
</dbReference>
<dbReference type="GO" id="GO:0036431">
    <property type="term" value="F:dCMP kinase activity"/>
    <property type="evidence" value="ECO:0007669"/>
    <property type="project" value="InterPro"/>
</dbReference>
<evidence type="ECO:0000256" key="1">
    <source>
        <dbReference type="ARBA" id="ARBA00009427"/>
    </source>
</evidence>
<protein>
    <recommendedName>
        <fullName evidence="8">Cytidylate kinase</fullName>
        <shortName evidence="8">CK</shortName>
        <ecNumber evidence="8">2.7.4.25</ecNumber>
    </recommendedName>
    <alternativeName>
        <fullName evidence="8">Cytidine monophosphate kinase</fullName>
        <shortName evidence="8">CMP kinase</shortName>
    </alternativeName>
</protein>
<evidence type="ECO:0000256" key="5">
    <source>
        <dbReference type="ARBA" id="ARBA00022840"/>
    </source>
</evidence>
<keyword evidence="2 8" id="KW-0808">Transferase</keyword>
<dbReference type="GO" id="GO:0006220">
    <property type="term" value="P:pyrimidine nucleotide metabolic process"/>
    <property type="evidence" value="ECO:0007669"/>
    <property type="project" value="UniProtKB-UniRule"/>
</dbReference>
<comment type="subcellular location">
    <subcellularLocation>
        <location evidence="8">Cytoplasm</location>
    </subcellularLocation>
</comment>
<evidence type="ECO:0000256" key="6">
    <source>
        <dbReference type="ARBA" id="ARBA00047615"/>
    </source>
</evidence>
<keyword evidence="8" id="KW-0963">Cytoplasm</keyword>
<dbReference type="GO" id="GO:0005829">
    <property type="term" value="C:cytosol"/>
    <property type="evidence" value="ECO:0007669"/>
    <property type="project" value="TreeGrafter"/>
</dbReference>
<dbReference type="Proteomes" id="UP000320421">
    <property type="component" value="Chromosome"/>
</dbReference>
<dbReference type="SUPFAM" id="SSF52540">
    <property type="entry name" value="P-loop containing nucleoside triphosphate hydrolases"/>
    <property type="match status" value="1"/>
</dbReference>
<evidence type="ECO:0000256" key="7">
    <source>
        <dbReference type="ARBA" id="ARBA00048478"/>
    </source>
</evidence>
<comment type="catalytic activity">
    <reaction evidence="6 8">
        <text>dCMP + ATP = dCDP + ADP</text>
        <dbReference type="Rhea" id="RHEA:25094"/>
        <dbReference type="ChEBI" id="CHEBI:30616"/>
        <dbReference type="ChEBI" id="CHEBI:57566"/>
        <dbReference type="ChEBI" id="CHEBI:58593"/>
        <dbReference type="ChEBI" id="CHEBI:456216"/>
        <dbReference type="EC" id="2.7.4.25"/>
    </reaction>
</comment>
<dbReference type="InterPro" id="IPR003136">
    <property type="entry name" value="Cytidylate_kin"/>
</dbReference>
<name>A0A517PNM6_9PLAN</name>
<evidence type="ECO:0000256" key="4">
    <source>
        <dbReference type="ARBA" id="ARBA00022777"/>
    </source>
</evidence>
<dbReference type="GO" id="GO:0005524">
    <property type="term" value="F:ATP binding"/>
    <property type="evidence" value="ECO:0007669"/>
    <property type="project" value="UniProtKB-UniRule"/>
</dbReference>